<dbReference type="InterPro" id="IPR002901">
    <property type="entry name" value="MGlyc_endo_b_GlcNAc-like_dom"/>
</dbReference>
<dbReference type="GO" id="GO:0004040">
    <property type="term" value="F:amidase activity"/>
    <property type="evidence" value="ECO:0007669"/>
    <property type="project" value="InterPro"/>
</dbReference>
<reference evidence="11" key="1">
    <citation type="submission" date="2016-11" db="EMBL/GenBank/DDBJ databases">
        <authorList>
            <person name="Varghese N."/>
            <person name="Submissions S."/>
        </authorList>
    </citation>
    <scope>NUCLEOTIDE SEQUENCE [LARGE SCALE GENOMIC DNA]</scope>
    <source>
        <strain evidence="11">DSM 13643</strain>
    </source>
</reference>
<dbReference type="GO" id="GO:0030435">
    <property type="term" value="P:sporulation resulting in formation of a cellular spore"/>
    <property type="evidence" value="ECO:0007669"/>
    <property type="project" value="UniProtKB-KW"/>
</dbReference>
<evidence type="ECO:0000256" key="4">
    <source>
        <dbReference type="ARBA" id="ARBA00022801"/>
    </source>
</evidence>
<dbReference type="OrthoDB" id="9794294at2"/>
<accession>A0A1M5VLM1</accession>
<dbReference type="AlphaFoldDB" id="A0A1M5VLM1"/>
<dbReference type="Proteomes" id="UP000183967">
    <property type="component" value="Unassembled WGS sequence"/>
</dbReference>
<dbReference type="PANTHER" id="PTHR30417:SF11">
    <property type="entry name" value="N-ACETYLMURAMOYL-L-ALANINE AMIDASE XLYA"/>
    <property type="match status" value="1"/>
</dbReference>
<dbReference type="InterPro" id="IPR051206">
    <property type="entry name" value="NAMLAA_amidase_2"/>
</dbReference>
<keyword evidence="4" id="KW-0378">Hydrolase</keyword>
<dbReference type="GO" id="GO:0008745">
    <property type="term" value="F:N-acetylmuramoyl-L-alanine amidase activity"/>
    <property type="evidence" value="ECO:0007669"/>
    <property type="project" value="UniProtKB-EC"/>
</dbReference>
<name>A0A1M5VLM1_9FIRM</name>
<dbReference type="RefSeq" id="WP_143153599.1">
    <property type="nucleotide sequence ID" value="NZ_FQXO01000064.1"/>
</dbReference>
<organism evidence="10 11">
    <name type="scientific">Caloranaerobacter azorensis DSM 13643</name>
    <dbReference type="NCBI Taxonomy" id="1121264"/>
    <lineage>
        <taxon>Bacteria</taxon>
        <taxon>Bacillati</taxon>
        <taxon>Bacillota</taxon>
        <taxon>Tissierellia</taxon>
        <taxon>Tissierellales</taxon>
        <taxon>Thermohalobacteraceae</taxon>
        <taxon>Caloranaerobacter</taxon>
    </lineage>
</organism>
<protein>
    <recommendedName>
        <fullName evidence="3">N-acetylmuramoyl-L-alanine amidase</fullName>
        <ecNumber evidence="3">3.5.1.28</ecNumber>
    </recommendedName>
</protein>
<dbReference type="SMART" id="SM00644">
    <property type="entry name" value="Ami_2"/>
    <property type="match status" value="1"/>
</dbReference>
<keyword evidence="7" id="KW-0961">Cell wall biogenesis/degradation</keyword>
<comment type="similarity">
    <text evidence="2">Belongs to the N-acetylmuramoyl-L-alanine amidase 2 family.</text>
</comment>
<keyword evidence="11" id="KW-1185">Reference proteome</keyword>
<dbReference type="EC" id="3.5.1.28" evidence="3"/>
<keyword evidence="6" id="KW-0178">Competence</keyword>
<dbReference type="GO" id="GO:0009253">
    <property type="term" value="P:peptidoglycan catabolic process"/>
    <property type="evidence" value="ECO:0007669"/>
    <property type="project" value="InterPro"/>
</dbReference>
<dbReference type="GO" id="GO:0030420">
    <property type="term" value="P:establishment of competence for transformation"/>
    <property type="evidence" value="ECO:0007669"/>
    <property type="project" value="UniProtKB-KW"/>
</dbReference>
<dbReference type="InterPro" id="IPR036505">
    <property type="entry name" value="Amidase/PGRP_sf"/>
</dbReference>
<dbReference type="InterPro" id="IPR002502">
    <property type="entry name" value="Amidase_domain"/>
</dbReference>
<dbReference type="Gene3D" id="3.40.80.10">
    <property type="entry name" value="Peptidoglycan recognition protein-like"/>
    <property type="match status" value="1"/>
</dbReference>
<evidence type="ECO:0000313" key="11">
    <source>
        <dbReference type="Proteomes" id="UP000183967"/>
    </source>
</evidence>
<evidence type="ECO:0000313" key="10">
    <source>
        <dbReference type="EMBL" id="SHH76131.1"/>
    </source>
</evidence>
<keyword evidence="8" id="KW-0175">Coiled coil</keyword>
<keyword evidence="5" id="KW-0749">Sporulation</keyword>
<dbReference type="Pfam" id="PF01510">
    <property type="entry name" value="Amidase_2"/>
    <property type="match status" value="1"/>
</dbReference>
<evidence type="ECO:0000256" key="3">
    <source>
        <dbReference type="ARBA" id="ARBA00011901"/>
    </source>
</evidence>
<evidence type="ECO:0000256" key="6">
    <source>
        <dbReference type="ARBA" id="ARBA00023287"/>
    </source>
</evidence>
<dbReference type="GO" id="GO:0071555">
    <property type="term" value="P:cell wall organization"/>
    <property type="evidence" value="ECO:0007669"/>
    <property type="project" value="UniProtKB-KW"/>
</dbReference>
<gene>
    <name evidence="10" type="ORF">SAMN02745135_01998</name>
</gene>
<evidence type="ECO:0000259" key="9">
    <source>
        <dbReference type="SMART" id="SM00644"/>
    </source>
</evidence>
<dbReference type="EMBL" id="FQXO01000064">
    <property type="protein sequence ID" value="SHH76131.1"/>
    <property type="molecule type" value="Genomic_DNA"/>
</dbReference>
<dbReference type="CDD" id="cd06583">
    <property type="entry name" value="PGRP"/>
    <property type="match status" value="1"/>
</dbReference>
<evidence type="ECO:0000256" key="1">
    <source>
        <dbReference type="ARBA" id="ARBA00001561"/>
    </source>
</evidence>
<feature type="coiled-coil region" evidence="8">
    <location>
        <begin position="350"/>
        <end position="377"/>
    </location>
</feature>
<comment type="catalytic activity">
    <reaction evidence="1">
        <text>Hydrolyzes the link between N-acetylmuramoyl residues and L-amino acid residues in certain cell-wall glycopeptides.</text>
        <dbReference type="EC" id="3.5.1.28"/>
    </reaction>
</comment>
<dbReference type="Gene3D" id="6.10.250.1820">
    <property type="match status" value="1"/>
</dbReference>
<feature type="domain" description="N-acetylmuramoyl-L-alanine amidase" evidence="9">
    <location>
        <begin position="12"/>
        <end position="152"/>
    </location>
</feature>
<evidence type="ECO:0000256" key="5">
    <source>
        <dbReference type="ARBA" id="ARBA00022969"/>
    </source>
</evidence>
<sequence>MNYKIQHIPKDTPYNRRPGLEMQAEYITIHSTANPRSTAQNERDWLVNKNNHRTASWHIAIDEKEAVEAIPLNEVAWHAGDGNNGTGNRKSIAIEICESGDRAKTVVNATKLVAQLLYEKGWGIDRVKRHYDWNGKICPRIFAKNNWENWRGFLIDVERELEALKKNKQEKIRILGKAQATAEQMKKYLLSINPNPKINCTVDELVSYYLEEGEIEGVRGDIAFAQSLKETGFFRFGGIVQPKQNNFAGIGALNNNGKGQCATFPTPRIGVRAQIQHLKGYATTEKPVQEIVDPRYQILIDKGLLGTAPYVTDLNGKWAWPGKGYGEGILKILNKILAVKVETVDYKKLYFSVREENKALRTKVEELRDRLSQIKKIAEV</sequence>
<evidence type="ECO:0000256" key="8">
    <source>
        <dbReference type="SAM" id="Coils"/>
    </source>
</evidence>
<dbReference type="PANTHER" id="PTHR30417">
    <property type="entry name" value="N-ACETYLMURAMOYL-L-ALANINE AMIDASE AMID"/>
    <property type="match status" value="1"/>
</dbReference>
<evidence type="ECO:0000256" key="7">
    <source>
        <dbReference type="ARBA" id="ARBA00023316"/>
    </source>
</evidence>
<dbReference type="Pfam" id="PF01832">
    <property type="entry name" value="Glucosaminidase"/>
    <property type="match status" value="1"/>
</dbReference>
<dbReference type="SUPFAM" id="SSF55846">
    <property type="entry name" value="N-acetylmuramoyl-L-alanine amidase-like"/>
    <property type="match status" value="1"/>
</dbReference>
<evidence type="ECO:0000256" key="2">
    <source>
        <dbReference type="ARBA" id="ARBA00007553"/>
    </source>
</evidence>
<dbReference type="GO" id="GO:0009254">
    <property type="term" value="P:peptidoglycan turnover"/>
    <property type="evidence" value="ECO:0007669"/>
    <property type="project" value="TreeGrafter"/>
</dbReference>
<proteinExistence type="inferred from homology"/>